<dbReference type="PANTHER" id="PTHR38009">
    <property type="entry name" value="CONSERVED HYPOTHETICAL PHAGE TAIL PROTEIN"/>
    <property type="match status" value="1"/>
</dbReference>
<organism evidence="1 2">
    <name type="scientific">Labedaea rhizosphaerae</name>
    <dbReference type="NCBI Taxonomy" id="598644"/>
    <lineage>
        <taxon>Bacteria</taxon>
        <taxon>Bacillati</taxon>
        <taxon>Actinomycetota</taxon>
        <taxon>Actinomycetes</taxon>
        <taxon>Pseudonocardiales</taxon>
        <taxon>Pseudonocardiaceae</taxon>
        <taxon>Labedaea</taxon>
    </lineage>
</organism>
<accession>A0A4R6SGE8</accession>
<comment type="caution">
    <text evidence="1">The sequence shown here is derived from an EMBL/GenBank/DDBJ whole genome shotgun (WGS) entry which is preliminary data.</text>
</comment>
<dbReference type="InterPro" id="IPR011747">
    <property type="entry name" value="CHP02241"/>
</dbReference>
<dbReference type="Proteomes" id="UP000295444">
    <property type="component" value="Unassembled WGS sequence"/>
</dbReference>
<gene>
    <name evidence="1" type="ORF">EV186_102661</name>
</gene>
<dbReference type="OrthoDB" id="9790161at2"/>
<keyword evidence="2" id="KW-1185">Reference proteome</keyword>
<dbReference type="RefSeq" id="WP_133849458.1">
    <property type="nucleotide sequence ID" value="NZ_SNXZ01000002.1"/>
</dbReference>
<dbReference type="EMBL" id="SNXZ01000002">
    <property type="protein sequence ID" value="TDQ00795.1"/>
    <property type="molecule type" value="Genomic_DNA"/>
</dbReference>
<dbReference type="GO" id="GO:0005198">
    <property type="term" value="F:structural molecule activity"/>
    <property type="evidence" value="ECO:0007669"/>
    <property type="project" value="InterPro"/>
</dbReference>
<protein>
    <submittedName>
        <fullName evidence="1">Phage tail-like protein</fullName>
    </submittedName>
</protein>
<evidence type="ECO:0000313" key="2">
    <source>
        <dbReference type="Proteomes" id="UP000295444"/>
    </source>
</evidence>
<name>A0A4R6SGE8_LABRH</name>
<reference evidence="1 2" key="1">
    <citation type="submission" date="2019-03" db="EMBL/GenBank/DDBJ databases">
        <title>Genomic Encyclopedia of Type Strains, Phase IV (KMG-IV): sequencing the most valuable type-strain genomes for metagenomic binning, comparative biology and taxonomic classification.</title>
        <authorList>
            <person name="Goeker M."/>
        </authorList>
    </citation>
    <scope>NUCLEOTIDE SEQUENCE [LARGE SCALE GENOMIC DNA]</scope>
    <source>
        <strain evidence="1 2">DSM 45361</strain>
    </source>
</reference>
<evidence type="ECO:0000313" key="1">
    <source>
        <dbReference type="EMBL" id="TDQ00795.1"/>
    </source>
</evidence>
<dbReference type="Pfam" id="PF06841">
    <property type="entry name" value="Phage_T4_gp19"/>
    <property type="match status" value="1"/>
</dbReference>
<dbReference type="InterPro" id="IPR010667">
    <property type="entry name" value="Phage_T4_Gp19"/>
</dbReference>
<dbReference type="NCBIfam" id="TIGR02241">
    <property type="entry name" value="conserved hypothetical phage tail region protein"/>
    <property type="match status" value="1"/>
</dbReference>
<dbReference type="AlphaFoldDB" id="A0A4R6SGE8"/>
<dbReference type="PANTHER" id="PTHR38009:SF1">
    <property type="entry name" value="CONSERVED HYPOTHETICAL PHAGE TAIL PROTEIN"/>
    <property type="match status" value="1"/>
</dbReference>
<proteinExistence type="predicted"/>
<sequence>MALPGGRQQGARLDPTNTLVSAARFYLQFDGMTGGEITFAELTGIVSEVEATEYMSSGSFGVTLGKQFGKNKPPTVTLKRGVDMDLTLWKWHKDVLDGKPTARRGCTLTLCDTFGTPKQAYNLVNAWPTKLSISGMKAGGSDTAIAEVTLTCEQINLDEQIKGKPPTS</sequence>